<dbReference type="GeneID" id="25336850"/>
<dbReference type="Proteomes" id="UP000030763">
    <property type="component" value="Unassembled WGS sequence"/>
</dbReference>
<feature type="region of interest" description="Disordered" evidence="1">
    <location>
        <begin position="1"/>
        <end position="118"/>
    </location>
</feature>
<protein>
    <submittedName>
        <fullName evidence="2">Uncharacterized protein</fullName>
    </submittedName>
</protein>
<reference evidence="2" key="1">
    <citation type="submission" date="2013-10" db="EMBL/GenBank/DDBJ databases">
        <title>Genomic analysis of the causative agents of coccidiosis in chickens.</title>
        <authorList>
            <person name="Reid A.J."/>
            <person name="Blake D."/>
            <person name="Billington K."/>
            <person name="Browne H."/>
            <person name="Dunn M."/>
            <person name="Hung S."/>
            <person name="Kawahara F."/>
            <person name="Miranda-Saavedra D."/>
            <person name="Mourier T."/>
            <person name="Nagra H."/>
            <person name="Otto T.D."/>
            <person name="Rawlings N."/>
            <person name="Sanchez A."/>
            <person name="Sanders M."/>
            <person name="Subramaniam C."/>
            <person name="Tay Y."/>
            <person name="Dear P."/>
            <person name="Doerig C."/>
            <person name="Gruber A."/>
            <person name="Parkinson J."/>
            <person name="Shirley M."/>
            <person name="Wan K.L."/>
            <person name="Berriman M."/>
            <person name="Tomley F."/>
            <person name="Pain A."/>
        </authorList>
    </citation>
    <scope>NUCLEOTIDE SEQUENCE [LARGE SCALE GENOMIC DNA]</scope>
    <source>
        <strain evidence="2">Weybridge</strain>
    </source>
</reference>
<dbReference type="OrthoDB" id="330357at2759"/>
<dbReference type="EMBL" id="HG719202">
    <property type="protein sequence ID" value="CDJ57039.1"/>
    <property type="molecule type" value="Genomic_DNA"/>
</dbReference>
<accession>U6M3Q0</accession>
<reference evidence="2" key="2">
    <citation type="submission" date="2013-10" db="EMBL/GenBank/DDBJ databases">
        <authorList>
            <person name="Aslett M."/>
        </authorList>
    </citation>
    <scope>NUCLEOTIDE SEQUENCE [LARGE SCALE GENOMIC DNA]</scope>
    <source>
        <strain evidence="2">Weybridge</strain>
    </source>
</reference>
<keyword evidence="3" id="KW-1185">Reference proteome</keyword>
<dbReference type="OMA" id="EENRCCV"/>
<dbReference type="AlphaFoldDB" id="U6M3Q0"/>
<proteinExistence type="predicted"/>
<name>U6M3Q0_EIMMA</name>
<evidence type="ECO:0000313" key="3">
    <source>
        <dbReference type="Proteomes" id="UP000030763"/>
    </source>
</evidence>
<sequence>MAELRSALAARQRKGEEDRVFEGYGKRKFTFKEGKRGANVDPEKVLHLIQVKGVESPTEPLDIQSEQEERQHCDPEEHHQPSEQQHKQQHQEQQQQNGGHGAGTPVSSKHGACSHTPSPKKQLILAHRHDWASQFPLHFAKDQKSPEVQAKAREFEGTLNLPMQVALRIALVYQFKEDGIGERIANVYLEAIKRLRAGVKCSKLCHSSLKVKRKMLRLHYPEAALSLKTLGIAGFFSGSTRIDFHTVKDLYIGTRHSVEFREVNAKIKPLGQMLQESRCCVLSTTFRTYSLLMDRPADLAALCAVVDVSTGRHGPAVWGSGGVTDAVFATGLQARRIN</sequence>
<dbReference type="RefSeq" id="XP_013333689.1">
    <property type="nucleotide sequence ID" value="XM_013478235.1"/>
</dbReference>
<gene>
    <name evidence="2" type="ORF">EMWEY_00028640</name>
</gene>
<evidence type="ECO:0000313" key="2">
    <source>
        <dbReference type="EMBL" id="CDJ57039.1"/>
    </source>
</evidence>
<feature type="compositionally biased region" description="Basic and acidic residues" evidence="1">
    <location>
        <begin position="67"/>
        <end position="90"/>
    </location>
</feature>
<feature type="compositionally biased region" description="Basic and acidic residues" evidence="1">
    <location>
        <begin position="13"/>
        <end position="46"/>
    </location>
</feature>
<evidence type="ECO:0000256" key="1">
    <source>
        <dbReference type="SAM" id="MobiDB-lite"/>
    </source>
</evidence>
<dbReference type="VEuPathDB" id="ToxoDB:EMWEY_00028640"/>
<organism evidence="2 3">
    <name type="scientific">Eimeria maxima</name>
    <name type="common">Coccidian parasite</name>
    <dbReference type="NCBI Taxonomy" id="5804"/>
    <lineage>
        <taxon>Eukaryota</taxon>
        <taxon>Sar</taxon>
        <taxon>Alveolata</taxon>
        <taxon>Apicomplexa</taxon>
        <taxon>Conoidasida</taxon>
        <taxon>Coccidia</taxon>
        <taxon>Eucoccidiorida</taxon>
        <taxon>Eimeriorina</taxon>
        <taxon>Eimeriidae</taxon>
        <taxon>Eimeria</taxon>
    </lineage>
</organism>